<organism evidence="1">
    <name type="scientific">uncultured Caudovirales phage</name>
    <dbReference type="NCBI Taxonomy" id="2100421"/>
    <lineage>
        <taxon>Viruses</taxon>
        <taxon>Duplodnaviria</taxon>
        <taxon>Heunggongvirae</taxon>
        <taxon>Uroviricota</taxon>
        <taxon>Caudoviricetes</taxon>
        <taxon>Peduoviridae</taxon>
        <taxon>Maltschvirus</taxon>
        <taxon>Maltschvirus maltsch</taxon>
    </lineage>
</organism>
<sequence length="596" mass="66147">MATRLDAGNIQLRQPGGVPMRQIEPRSVQYIAGKAQAESNQVMGQILDRMSAGLVDYAGKLRIEEGLKWSAENQITQEQLFDSHGGLLDTDLGGGISIKNGKVQKSALSMLPSKFNEAVKKATSAQLANLFQQEGNAELIKIVNDIEQGKPSASAKNVLEKINTFTKASVDVLTEVDPEAAIRLTATMATHGNSVYKAALEAESKFKKGVREVKFVSDFNARVKLMEVNIENNPEIINSTYEAGLKTLEQDVITMGLGPEKASSYINNYKKEFNNAKINVVTKYLISDEFMGDPLITLSKIRTGDVGKMSSVLKDMIATDFDSVAKVTANYMLAVNQREEFKNRKRDQDKRNGEAAAIDLLEKIYPIKDVKNPKRVAYVNELMALPPGSIPIGTIKDLLEPEKEGDGNPLAEYNALGMIFDNKITTKEQLDRIPGLNPRQRLSLLKALRTEDKDGLRTLDSGLNKLAGIASEPGAMVVIDQKSEEWKRKQQLKVRVAEIQYEAANEGKVLTERQVIDKMEQEILNKKNSAEAKQAKESLDNFVVDKTGRPKPDRDWITGPVNNRTLPALREKAKNDPKKLRQIQEIERLLKVSEGI</sequence>
<accession>A0A6J7X7F0</accession>
<reference evidence="1" key="1">
    <citation type="submission" date="2020-05" db="EMBL/GenBank/DDBJ databases">
        <authorList>
            <person name="Chiriac C."/>
            <person name="Salcher M."/>
            <person name="Ghai R."/>
            <person name="Kavagutti S V."/>
        </authorList>
    </citation>
    <scope>NUCLEOTIDE SEQUENCE</scope>
</reference>
<evidence type="ECO:0000313" key="1">
    <source>
        <dbReference type="EMBL" id="CAB5223213.1"/>
    </source>
</evidence>
<protein>
    <submittedName>
        <fullName evidence="1">Uncharacterized protein</fullName>
    </submittedName>
</protein>
<name>A0A6J7X7F0_9CAUD</name>
<proteinExistence type="predicted"/>
<dbReference type="EMBL" id="LR798319">
    <property type="protein sequence ID" value="CAB5223213.1"/>
    <property type="molecule type" value="Genomic_DNA"/>
</dbReference>
<gene>
    <name evidence="1" type="ORF">UFOVP382_10</name>
</gene>